<evidence type="ECO:0000256" key="2">
    <source>
        <dbReference type="ARBA" id="ARBA00004496"/>
    </source>
</evidence>
<organism evidence="14 15">
    <name type="scientific">Maylandia zebra</name>
    <name type="common">zebra mbuna</name>
    <dbReference type="NCBI Taxonomy" id="106582"/>
    <lineage>
        <taxon>Eukaryota</taxon>
        <taxon>Metazoa</taxon>
        <taxon>Chordata</taxon>
        <taxon>Craniata</taxon>
        <taxon>Vertebrata</taxon>
        <taxon>Euteleostomi</taxon>
        <taxon>Actinopterygii</taxon>
        <taxon>Neopterygii</taxon>
        <taxon>Teleostei</taxon>
        <taxon>Neoteleostei</taxon>
        <taxon>Acanthomorphata</taxon>
        <taxon>Ovalentaria</taxon>
        <taxon>Cichlomorphae</taxon>
        <taxon>Cichliformes</taxon>
        <taxon>Cichlidae</taxon>
        <taxon>African cichlids</taxon>
        <taxon>Pseudocrenilabrinae</taxon>
        <taxon>Haplochromini</taxon>
        <taxon>Maylandia</taxon>
        <taxon>Maylandia zebra complex</taxon>
    </lineage>
</organism>
<dbReference type="InterPro" id="IPR000719">
    <property type="entry name" value="Prot_kinase_dom"/>
</dbReference>
<feature type="region of interest" description="Disordered" evidence="12">
    <location>
        <begin position="313"/>
        <end position="334"/>
    </location>
</feature>
<comment type="subcellular location">
    <subcellularLocation>
        <location evidence="2">Cytoplasm</location>
    </subcellularLocation>
    <subcellularLocation>
        <location evidence="1">Nucleus</location>
    </subcellularLocation>
</comment>
<dbReference type="AlphaFoldDB" id="A0A3P9DA54"/>
<evidence type="ECO:0000313" key="15">
    <source>
        <dbReference type="Proteomes" id="UP000265160"/>
    </source>
</evidence>
<evidence type="ECO:0000256" key="11">
    <source>
        <dbReference type="ARBA" id="ARBA00043123"/>
    </source>
</evidence>
<dbReference type="GO" id="GO:0006611">
    <property type="term" value="P:protein export from nucleus"/>
    <property type="evidence" value="ECO:0007669"/>
    <property type="project" value="TreeGrafter"/>
</dbReference>
<comment type="subunit">
    <text evidence="4">Component of a trimeric complex composed of STK11/LKB1, STRAD (STRADA or STRADB) and CAB39/MO25 (CAB39/MO25alpha or CAB39L/MO25beta): the complex tethers STK11/LKB1 in the cytoplasm and stimulates its catalytic activity.</text>
</comment>
<evidence type="ECO:0000256" key="7">
    <source>
        <dbReference type="ARBA" id="ARBA00023242"/>
    </source>
</evidence>
<evidence type="ECO:0000256" key="12">
    <source>
        <dbReference type="SAM" id="MobiDB-lite"/>
    </source>
</evidence>
<dbReference type="Ensembl" id="ENSMZET00005031985.1">
    <property type="protein sequence ID" value="ENSMZEP00005030987.1"/>
    <property type="gene ID" value="ENSMZEG00005023094.1"/>
</dbReference>
<dbReference type="PANTHER" id="PTHR48014:SF20">
    <property type="entry name" value="STE20-RELATED KINASE ADAPTER PROTEIN ALPHA"/>
    <property type="match status" value="1"/>
</dbReference>
<reference evidence="14" key="2">
    <citation type="submission" date="2025-08" db="UniProtKB">
        <authorList>
            <consortium name="Ensembl"/>
        </authorList>
    </citation>
    <scope>IDENTIFICATION</scope>
</reference>
<evidence type="ECO:0000256" key="9">
    <source>
        <dbReference type="ARBA" id="ARBA00034653"/>
    </source>
</evidence>
<dbReference type="PROSITE" id="PS50011">
    <property type="entry name" value="PROTEIN_KINASE_DOM"/>
    <property type="match status" value="1"/>
</dbReference>
<dbReference type="GO" id="GO:0005634">
    <property type="term" value="C:nucleus"/>
    <property type="evidence" value="ECO:0007669"/>
    <property type="project" value="UniProtKB-SubCell"/>
</dbReference>
<dbReference type="Pfam" id="PF00069">
    <property type="entry name" value="Pkinase"/>
    <property type="match status" value="1"/>
</dbReference>
<keyword evidence="5" id="KW-0963">Cytoplasm</keyword>
<accession>A0A3P9DA54</accession>
<evidence type="ECO:0000256" key="10">
    <source>
        <dbReference type="ARBA" id="ARBA00040462"/>
    </source>
</evidence>
<dbReference type="InterPro" id="IPR047173">
    <property type="entry name" value="STRAD_A/B-like"/>
</dbReference>
<feature type="region of interest" description="Disordered" evidence="12">
    <location>
        <begin position="216"/>
        <end position="260"/>
    </location>
</feature>
<evidence type="ECO:0000256" key="3">
    <source>
        <dbReference type="ARBA" id="ARBA00008874"/>
    </source>
</evidence>
<reference evidence="14" key="3">
    <citation type="submission" date="2025-09" db="UniProtKB">
        <authorList>
            <consortium name="Ensembl"/>
        </authorList>
    </citation>
    <scope>IDENTIFICATION</scope>
</reference>
<dbReference type="GeneTree" id="ENSGT00940000158827"/>
<evidence type="ECO:0000256" key="1">
    <source>
        <dbReference type="ARBA" id="ARBA00004123"/>
    </source>
</evidence>
<dbReference type="GO" id="GO:0004672">
    <property type="term" value="F:protein kinase activity"/>
    <property type="evidence" value="ECO:0007669"/>
    <property type="project" value="InterPro"/>
</dbReference>
<comment type="similarity">
    <text evidence="3">Belongs to the protein kinase superfamily. STE Ser/Thr protein kinase family. STE20 subfamily.</text>
</comment>
<evidence type="ECO:0000256" key="6">
    <source>
        <dbReference type="ARBA" id="ARBA00022553"/>
    </source>
</evidence>
<dbReference type="GO" id="GO:1902554">
    <property type="term" value="C:serine/threonine protein kinase complex"/>
    <property type="evidence" value="ECO:0007669"/>
    <property type="project" value="TreeGrafter"/>
</dbReference>
<dbReference type="GO" id="GO:0043539">
    <property type="term" value="F:protein serine/threonine kinase activator activity"/>
    <property type="evidence" value="ECO:0007669"/>
    <property type="project" value="InterPro"/>
</dbReference>
<keyword evidence="6" id="KW-0597">Phosphoprotein</keyword>
<reference evidence="14 15" key="1">
    <citation type="journal article" date="2014" name="Nature">
        <title>The genomic substrate for adaptive radiation in African cichlid fish.</title>
        <authorList>
            <person name="Brawand D."/>
            <person name="Wagner C.E."/>
            <person name="Li Y.I."/>
            <person name="Malinsky M."/>
            <person name="Keller I."/>
            <person name="Fan S."/>
            <person name="Simakov O."/>
            <person name="Ng A.Y."/>
            <person name="Lim Z.W."/>
            <person name="Bezault E."/>
            <person name="Turner-Maier J."/>
            <person name="Johnson J."/>
            <person name="Alcazar R."/>
            <person name="Noh H.J."/>
            <person name="Russell P."/>
            <person name="Aken B."/>
            <person name="Alfoldi J."/>
            <person name="Amemiya C."/>
            <person name="Azzouzi N."/>
            <person name="Baroiller J.F."/>
            <person name="Barloy-Hubler F."/>
            <person name="Berlin A."/>
            <person name="Bloomquist R."/>
            <person name="Carleton K.L."/>
            <person name="Conte M.A."/>
            <person name="D'Cotta H."/>
            <person name="Eshel O."/>
            <person name="Gaffney L."/>
            <person name="Galibert F."/>
            <person name="Gante H.F."/>
            <person name="Gnerre S."/>
            <person name="Greuter L."/>
            <person name="Guyon R."/>
            <person name="Haddad N.S."/>
            <person name="Haerty W."/>
            <person name="Harris R.M."/>
            <person name="Hofmann H.A."/>
            <person name="Hourlier T."/>
            <person name="Hulata G."/>
            <person name="Jaffe D.B."/>
            <person name="Lara M."/>
            <person name="Lee A.P."/>
            <person name="MacCallum I."/>
            <person name="Mwaiko S."/>
            <person name="Nikaido M."/>
            <person name="Nishihara H."/>
            <person name="Ozouf-Costaz C."/>
            <person name="Penman D.J."/>
            <person name="Przybylski D."/>
            <person name="Rakotomanga M."/>
            <person name="Renn S.C.P."/>
            <person name="Ribeiro F.J."/>
            <person name="Ron M."/>
            <person name="Salzburger W."/>
            <person name="Sanchez-Pulido L."/>
            <person name="Santos M.E."/>
            <person name="Searle S."/>
            <person name="Sharpe T."/>
            <person name="Swofford R."/>
            <person name="Tan F.J."/>
            <person name="Williams L."/>
            <person name="Young S."/>
            <person name="Yin S."/>
            <person name="Okada N."/>
            <person name="Kocher T.D."/>
            <person name="Miska E.A."/>
            <person name="Lander E.S."/>
            <person name="Venkatesh B."/>
            <person name="Fernald R.D."/>
            <person name="Meyer A."/>
            <person name="Ponting C.P."/>
            <person name="Streelman J.T."/>
            <person name="Lindblad-Toh K."/>
            <person name="Seehausen O."/>
            <person name="Di Palma F."/>
        </authorList>
    </citation>
    <scope>NUCLEOTIDE SEQUENCE</scope>
</reference>
<dbReference type="SUPFAM" id="SSF56112">
    <property type="entry name" value="Protein kinase-like (PK-like)"/>
    <property type="match status" value="1"/>
</dbReference>
<evidence type="ECO:0000256" key="4">
    <source>
        <dbReference type="ARBA" id="ARBA00011749"/>
    </source>
</evidence>
<evidence type="ECO:0000259" key="13">
    <source>
        <dbReference type="PROSITE" id="PS50011"/>
    </source>
</evidence>
<dbReference type="GO" id="GO:0005524">
    <property type="term" value="F:ATP binding"/>
    <property type="evidence" value="ECO:0007669"/>
    <property type="project" value="InterPro"/>
</dbReference>
<evidence type="ECO:0000256" key="8">
    <source>
        <dbReference type="ARBA" id="ARBA00023306"/>
    </source>
</evidence>
<evidence type="ECO:0000313" key="14">
    <source>
        <dbReference type="Ensembl" id="ENSMZEP00005030987.1"/>
    </source>
</evidence>
<feature type="compositionally biased region" description="Polar residues" evidence="12">
    <location>
        <begin position="313"/>
        <end position="328"/>
    </location>
</feature>
<feature type="compositionally biased region" description="Low complexity" evidence="12">
    <location>
        <begin position="244"/>
        <end position="255"/>
    </location>
</feature>
<evidence type="ECO:0000256" key="5">
    <source>
        <dbReference type="ARBA" id="ARBA00022490"/>
    </source>
</evidence>
<dbReference type="Proteomes" id="UP000265160">
    <property type="component" value="LG4"/>
</dbReference>
<name>A0A3P9DA54_9CICH</name>
<keyword evidence="7" id="KW-0539">Nucleus</keyword>
<sequence>MGSFLPDSSSYELLAVIGRGLDNLMTVNLARYRPTGEHVAIRRIDLESCTNDMVTYLIYLFARSARDLICTHFTDGMSELTIAYILLGMLKALEYIHHMGYVHRSVKASHVLISADGQVCMSGLRSIFSLIRHGQRAKVVHDFPQYSVNVLPWLSPEVLQQNLQGYDSRSDIYSLGITACELANGHVPFKDMPATQMLLEKLNGTVPCLLDTTTIPPEELSMKPSRSGADSGICEGPGPGGVRNSNGEPSSSSGGHPYNRTFSPQFHTFVELCLQRDPEKRPSATSLVGHPFFKQIKRRPSEALPELLRPVSPITSFESSQPQDSPSGLASLESGLSHLEVDDWDF</sequence>
<dbReference type="PANTHER" id="PTHR48014">
    <property type="entry name" value="SERINE/THREONINE-PROTEIN KINASE FRAY2"/>
    <property type="match status" value="1"/>
</dbReference>
<feature type="domain" description="Protein kinase" evidence="13">
    <location>
        <begin position="1"/>
        <end position="293"/>
    </location>
</feature>
<comment type="function">
    <text evidence="9">Pseudokinase which, in complex with CAB39/MO25 (CAB39/MO25alpha or CAB39L/MO25beta), binds to and activates STK11/LKB1. Adopts a closed conformation typical of active protein kinases and binds STK11/LKB1 as a pseudosubstrate, promoting conformational change of STK11/LKB1 in an active conformation.</text>
</comment>
<dbReference type="Gene3D" id="1.10.510.10">
    <property type="entry name" value="Transferase(Phosphotransferase) domain 1"/>
    <property type="match status" value="1"/>
</dbReference>
<dbReference type="GO" id="GO:0005737">
    <property type="term" value="C:cytoplasm"/>
    <property type="evidence" value="ECO:0007669"/>
    <property type="project" value="UniProtKB-SubCell"/>
</dbReference>
<keyword evidence="8" id="KW-0131">Cell cycle</keyword>
<dbReference type="Gene3D" id="3.30.200.20">
    <property type="entry name" value="Phosphorylase Kinase, domain 1"/>
    <property type="match status" value="1"/>
</dbReference>
<keyword evidence="15" id="KW-1185">Reference proteome</keyword>
<protein>
    <recommendedName>
        <fullName evidence="10">STE20-related kinase adapter protein alpha</fullName>
    </recommendedName>
    <alternativeName>
        <fullName evidence="11">STE20-related adapter protein</fullName>
    </alternativeName>
</protein>
<dbReference type="InterPro" id="IPR011009">
    <property type="entry name" value="Kinase-like_dom_sf"/>
</dbReference>
<proteinExistence type="inferred from homology"/>